<dbReference type="InterPro" id="IPR018303">
    <property type="entry name" value="ATPase_P-typ_P_site"/>
</dbReference>
<evidence type="ECO:0000259" key="20">
    <source>
        <dbReference type="SMART" id="SM00831"/>
    </source>
</evidence>
<dbReference type="SMART" id="SM00831">
    <property type="entry name" value="Cation_ATPase_N"/>
    <property type="match status" value="1"/>
</dbReference>
<dbReference type="Gene3D" id="3.40.1110.10">
    <property type="entry name" value="Calcium-transporting ATPase, cytoplasmic domain N"/>
    <property type="match status" value="1"/>
</dbReference>
<feature type="transmembrane region" description="Helical" evidence="18">
    <location>
        <begin position="1122"/>
        <end position="1144"/>
    </location>
</feature>
<dbReference type="Pfam" id="PF00689">
    <property type="entry name" value="Cation_ATPase_C"/>
    <property type="match status" value="1"/>
</dbReference>
<dbReference type="KEGG" id="sapo:SAPIO_CDS1315"/>
<dbReference type="InterPro" id="IPR006408">
    <property type="entry name" value="P-type_ATPase_IIB"/>
</dbReference>
<feature type="compositionally biased region" description="Polar residues" evidence="19">
    <location>
        <begin position="36"/>
        <end position="49"/>
    </location>
</feature>
<keyword evidence="2 18" id="KW-0813">Transport</keyword>
<keyword evidence="11" id="KW-1278">Translocase</keyword>
<dbReference type="FunFam" id="3.40.50.1000:FF:000018">
    <property type="entry name" value="Calcium-transporting ATPase"/>
    <property type="match status" value="1"/>
</dbReference>
<feature type="region of interest" description="Disordered" evidence="19">
    <location>
        <begin position="1"/>
        <end position="84"/>
    </location>
</feature>
<keyword evidence="3" id="KW-0926">Vacuole</keyword>
<dbReference type="InterPro" id="IPR023299">
    <property type="entry name" value="ATPase_P-typ_cyto_dom_N"/>
</dbReference>
<evidence type="ECO:0000256" key="10">
    <source>
        <dbReference type="ARBA" id="ARBA00022842"/>
    </source>
</evidence>
<dbReference type="InterPro" id="IPR008250">
    <property type="entry name" value="ATPase_P-typ_transduc_dom_A_sf"/>
</dbReference>
<dbReference type="Proteomes" id="UP000028545">
    <property type="component" value="Unassembled WGS sequence"/>
</dbReference>
<feature type="domain" description="Cation-transporting P-type ATPase N-terminal" evidence="20">
    <location>
        <begin position="134"/>
        <end position="258"/>
    </location>
</feature>
<proteinExistence type="inferred from homology"/>
<keyword evidence="12 18" id="KW-1133">Transmembrane helix</keyword>
<comment type="catalytic activity">
    <reaction evidence="16 18">
        <text>Ca(2+)(in) + ATP + H2O = Ca(2+)(out) + ADP + phosphate + H(+)</text>
        <dbReference type="Rhea" id="RHEA:18105"/>
        <dbReference type="ChEBI" id="CHEBI:15377"/>
        <dbReference type="ChEBI" id="CHEBI:15378"/>
        <dbReference type="ChEBI" id="CHEBI:29108"/>
        <dbReference type="ChEBI" id="CHEBI:30616"/>
        <dbReference type="ChEBI" id="CHEBI:43474"/>
        <dbReference type="ChEBI" id="CHEBI:456216"/>
        <dbReference type="EC" id="7.2.2.10"/>
    </reaction>
</comment>
<evidence type="ECO:0000256" key="6">
    <source>
        <dbReference type="ARBA" id="ARBA00022723"/>
    </source>
</evidence>
<dbReference type="VEuPathDB" id="FungiDB:SAPIO_CDS1315"/>
<name>A0A084GF19_PSEDA</name>
<dbReference type="FunFam" id="1.20.1110.10:FF:000039">
    <property type="entry name" value="Calcium-transporting ATPase"/>
    <property type="match status" value="1"/>
</dbReference>
<dbReference type="Gene3D" id="2.70.150.10">
    <property type="entry name" value="Calcium-transporting ATPase, cytoplasmic transduction domain A"/>
    <property type="match status" value="1"/>
</dbReference>
<feature type="transmembrane region" description="Helical" evidence="18">
    <location>
        <begin position="488"/>
        <end position="515"/>
    </location>
</feature>
<keyword evidence="8 18" id="KW-0106">Calcium</keyword>
<dbReference type="SFLD" id="SFLDS00003">
    <property type="entry name" value="Haloacid_Dehalogenase"/>
    <property type="match status" value="1"/>
</dbReference>
<dbReference type="CDD" id="cd02081">
    <property type="entry name" value="P-type_ATPase_Ca_PMCA-like"/>
    <property type="match status" value="1"/>
</dbReference>
<feature type="transmembrane region" description="Helical" evidence="18">
    <location>
        <begin position="447"/>
        <end position="468"/>
    </location>
</feature>
<feature type="transmembrane region" description="Helical" evidence="18">
    <location>
        <begin position="1054"/>
        <end position="1071"/>
    </location>
</feature>
<dbReference type="GO" id="GO:0046872">
    <property type="term" value="F:metal ion binding"/>
    <property type="evidence" value="ECO:0007669"/>
    <property type="project" value="UniProtKB-KW"/>
</dbReference>
<dbReference type="NCBIfam" id="TIGR01517">
    <property type="entry name" value="ATPase-IIB_Ca"/>
    <property type="match status" value="1"/>
</dbReference>
<feature type="compositionally biased region" description="Basic residues" evidence="19">
    <location>
        <begin position="1211"/>
        <end position="1221"/>
    </location>
</feature>
<feature type="compositionally biased region" description="Polar residues" evidence="19">
    <location>
        <begin position="72"/>
        <end position="84"/>
    </location>
</feature>
<accession>A0A084GF19</accession>
<comment type="caution">
    <text evidence="21">The sequence shown here is derived from an EMBL/GenBank/DDBJ whole genome shotgun (WGS) entry which is preliminary data.</text>
</comment>
<evidence type="ECO:0000256" key="4">
    <source>
        <dbReference type="ARBA" id="ARBA00022568"/>
    </source>
</evidence>
<dbReference type="Pfam" id="PF00122">
    <property type="entry name" value="E1-E2_ATPase"/>
    <property type="match status" value="1"/>
</dbReference>
<evidence type="ECO:0000256" key="11">
    <source>
        <dbReference type="ARBA" id="ARBA00022967"/>
    </source>
</evidence>
<dbReference type="OrthoDB" id="3352408at2759"/>
<dbReference type="RefSeq" id="XP_016645730.1">
    <property type="nucleotide sequence ID" value="XM_016784614.1"/>
</dbReference>
<dbReference type="EC" id="7.2.2.10" evidence="18"/>
<dbReference type="Gene3D" id="3.40.50.1000">
    <property type="entry name" value="HAD superfamily/HAD-like"/>
    <property type="match status" value="1"/>
</dbReference>
<evidence type="ECO:0000256" key="3">
    <source>
        <dbReference type="ARBA" id="ARBA00022554"/>
    </source>
</evidence>
<keyword evidence="5 18" id="KW-0812">Transmembrane</keyword>
<dbReference type="SUPFAM" id="SSF81653">
    <property type="entry name" value="Calcium ATPase, transduction domain A"/>
    <property type="match status" value="1"/>
</dbReference>
<feature type="region of interest" description="Disordered" evidence="19">
    <location>
        <begin position="178"/>
        <end position="202"/>
    </location>
</feature>
<keyword evidence="7 18" id="KW-0547">Nucleotide-binding</keyword>
<dbReference type="PRINTS" id="PR00120">
    <property type="entry name" value="HATPASE"/>
</dbReference>
<evidence type="ECO:0000256" key="15">
    <source>
        <dbReference type="ARBA" id="ARBA00038148"/>
    </source>
</evidence>
<dbReference type="OMA" id="CFVLWFG"/>
<feature type="transmembrane region" description="Helical" evidence="18">
    <location>
        <begin position="1016"/>
        <end position="1042"/>
    </location>
</feature>
<dbReference type="InterPro" id="IPR059000">
    <property type="entry name" value="ATPase_P-type_domA"/>
</dbReference>
<organism evidence="21 22">
    <name type="scientific">Pseudallescheria apiosperma</name>
    <name type="common">Scedosporium apiospermum</name>
    <dbReference type="NCBI Taxonomy" id="563466"/>
    <lineage>
        <taxon>Eukaryota</taxon>
        <taxon>Fungi</taxon>
        <taxon>Dikarya</taxon>
        <taxon>Ascomycota</taxon>
        <taxon>Pezizomycotina</taxon>
        <taxon>Sordariomycetes</taxon>
        <taxon>Hypocreomycetidae</taxon>
        <taxon>Microascales</taxon>
        <taxon>Microascaceae</taxon>
        <taxon>Scedosporium</taxon>
    </lineage>
</organism>
<dbReference type="InterPro" id="IPR044492">
    <property type="entry name" value="P_typ_ATPase_HD_dom"/>
</dbReference>
<dbReference type="SUPFAM" id="SSF81660">
    <property type="entry name" value="Metal cation-transporting ATPase, ATP-binding domain N"/>
    <property type="match status" value="1"/>
</dbReference>
<dbReference type="SUPFAM" id="SSF56784">
    <property type="entry name" value="HAD-like"/>
    <property type="match status" value="1"/>
</dbReference>
<dbReference type="GO" id="GO:0005524">
    <property type="term" value="F:ATP binding"/>
    <property type="evidence" value="ECO:0007669"/>
    <property type="project" value="UniProtKB-KW"/>
</dbReference>
<dbReference type="PRINTS" id="PR00119">
    <property type="entry name" value="CATATPASE"/>
</dbReference>
<dbReference type="Gene3D" id="1.20.1110.10">
    <property type="entry name" value="Calcium-transporting ATPase, transmembrane domain"/>
    <property type="match status" value="1"/>
</dbReference>
<evidence type="ECO:0000256" key="7">
    <source>
        <dbReference type="ARBA" id="ARBA00022741"/>
    </source>
</evidence>
<dbReference type="SFLD" id="SFLDG00002">
    <property type="entry name" value="C1.7:_P-type_atpase_like"/>
    <property type="match status" value="1"/>
</dbReference>
<evidence type="ECO:0000256" key="1">
    <source>
        <dbReference type="ARBA" id="ARBA00004128"/>
    </source>
</evidence>
<keyword evidence="13 18" id="KW-0406">Ion transport</keyword>
<keyword evidence="4 18" id="KW-0109">Calcium transport</keyword>
<dbReference type="EMBL" id="JOWA01000055">
    <property type="protein sequence ID" value="KEZ45931.1"/>
    <property type="molecule type" value="Genomic_DNA"/>
</dbReference>
<feature type="compositionally biased region" description="Basic and acidic residues" evidence="19">
    <location>
        <begin position="1"/>
        <end position="13"/>
    </location>
</feature>
<comment type="function">
    <text evidence="17">This magnesium-dependent enzyme catalyzes the hydrolysis of ATP coupled with the transport of calcium. Transports the calcium to the vacuole and participates in the control of the cytosolic free calcium.</text>
</comment>
<evidence type="ECO:0000256" key="8">
    <source>
        <dbReference type="ARBA" id="ARBA00022837"/>
    </source>
</evidence>
<dbReference type="FunFam" id="2.70.150.10:FF:000028">
    <property type="entry name" value="Calcium-transporting ATPase"/>
    <property type="match status" value="1"/>
</dbReference>
<sequence>MDSKPPSDKSSDKRRPRAPSIHLDTSAVTDHIDPHSSASSGSQDGTKLTTPAFGRAASSSSAASPASLDTLRPSTDGASDATSQKCFQLPSRESLEDLWRPLPQDEDLFTVAENPFAFSPGHLSRLLNPKSLKAFHALGGLRGIEKGLRTDAKSGLSLDEAGLTGSVSFEDATGLQLPEHPPDLSQGIQRTKTGQKMKRVTTHKETGGLYSDRKRVYGKNSLPERKSKSFLQLVWIALQDKVLILLSVAAVVSLALGLYQTFGNDEHQGARVEWVEGVAIIVAIAIVSLVGALNDWQKERQFRKLNKKNEDREVKVIRSGKPTVISIEDLLVGDVLMLEQGDVIPVDGIYIDGHNISCDESSATGESDLIKKTPAEAVMRVLEKTGPIEVKKLDPFIISGAKVLDGVGSCLVTAVGPYSSHGRTMLSLRDDSELTPLQLKLNILAGYIAKLGCTAGVLLFAVLFIEFLVRLKGSDETSEEKGQGFMRILITAITIIVVAVPEGLPLAVTLALAFATKKMTKENNLVRHLQSCETMGNATVICSDKTGTLTENIMTVVAGSLGDGSLCFAEDSVLNAIKSNDSTGAGTTETDASLFYSKFIQPSKLSSTIHEDLRVLLNQSIAINTTAFEGTEKGKAIFVGTKTETALLDWARNNFALESLEIMRSNHTVVEMYPFNSSRKCMAAVIKLSDRKYRIFVKGAPEILLAQCHKVIDLPTEGIHSSTLEQTHLDQIKGDISRFASASLRTLGLCFRDCDQWPPPRSKAHDDPSQVELSDVFREMIWIGAVGIQDPVRGGVPAAVEDCHRASVGVKMVTGDNVATATAIAKSCGLLKDGGRIMEGLEFRRLSNFEREAIVDDLRVLARSSPEDKRILVKALQSRGQIVAVTGDGTNDAPALKAADVGFSMGITGTEVAKEASDIILLDDNFSSIVKALAWGRAINDAVKKFLQFQITVNITAVMITFVSAVADENESSVLNAVQLLWVNLIMDTFAALALATDPPNDSLLDRKPEAKTAPLITLTMWKMIIGQSIYQLIVIFILHFAGPSFLHYPEDEQKTLIFNTFVFMQIFKLVNSRRIDNKLNIFEGLHKNHLFMLMATIMVAGQIIIVWFGGAAFVVTPLNGAQWGISLVLGFFSIPVGVLIRLFPDSWIRKAIETIVPRRFREKKAPRRAESYDLAAAMLDVRDDLAFFNRIRGGRMAFLCDPKFIQKRLQKSRSKSKSRRGSNASSSPVHPAVGIPGLIAASIGGLPSPDSRHGETV</sequence>
<dbReference type="InterPro" id="IPR004014">
    <property type="entry name" value="ATPase_P-typ_cation-transptr_N"/>
</dbReference>
<keyword evidence="10" id="KW-0460">Magnesium</keyword>
<dbReference type="NCBIfam" id="TIGR01494">
    <property type="entry name" value="ATPase_P-type"/>
    <property type="match status" value="2"/>
</dbReference>
<dbReference type="AlphaFoldDB" id="A0A084GF19"/>
<feature type="transmembrane region" description="Helical" evidence="18">
    <location>
        <begin position="274"/>
        <end position="294"/>
    </location>
</feature>
<evidence type="ECO:0000256" key="18">
    <source>
        <dbReference type="RuleBase" id="RU361146"/>
    </source>
</evidence>
<dbReference type="HOGENOM" id="CLU_002360_9_3_1"/>
<evidence type="ECO:0000256" key="13">
    <source>
        <dbReference type="ARBA" id="ARBA00023065"/>
    </source>
</evidence>
<dbReference type="InterPro" id="IPR001757">
    <property type="entry name" value="P_typ_ATPase"/>
</dbReference>
<dbReference type="InterPro" id="IPR023298">
    <property type="entry name" value="ATPase_P-typ_TM_dom_sf"/>
</dbReference>
<dbReference type="GeneID" id="27720387"/>
<comment type="subcellular location">
    <subcellularLocation>
        <location evidence="18">Membrane</location>
        <topology evidence="18">Multi-pass membrane protein</topology>
    </subcellularLocation>
    <subcellularLocation>
        <location evidence="1">Vacuole membrane</location>
        <topology evidence="1">Multi-pass membrane protein</topology>
    </subcellularLocation>
</comment>
<feature type="transmembrane region" description="Helical" evidence="18">
    <location>
        <begin position="1091"/>
        <end position="1116"/>
    </location>
</feature>
<evidence type="ECO:0000256" key="12">
    <source>
        <dbReference type="ARBA" id="ARBA00022989"/>
    </source>
</evidence>
<keyword evidence="14 18" id="KW-0472">Membrane</keyword>
<feature type="compositionally biased region" description="Low complexity" evidence="19">
    <location>
        <begin position="56"/>
        <end position="67"/>
    </location>
</feature>
<dbReference type="InterPro" id="IPR036412">
    <property type="entry name" value="HAD-like_sf"/>
</dbReference>
<protein>
    <recommendedName>
        <fullName evidence="18">Calcium-transporting ATPase</fullName>
        <ecNumber evidence="18">7.2.2.10</ecNumber>
    </recommendedName>
</protein>
<dbReference type="InterPro" id="IPR023214">
    <property type="entry name" value="HAD_sf"/>
</dbReference>
<evidence type="ECO:0000256" key="9">
    <source>
        <dbReference type="ARBA" id="ARBA00022840"/>
    </source>
</evidence>
<evidence type="ECO:0000256" key="16">
    <source>
        <dbReference type="ARBA" id="ARBA00048694"/>
    </source>
</evidence>
<keyword evidence="22" id="KW-1185">Reference proteome</keyword>
<evidence type="ECO:0000256" key="14">
    <source>
        <dbReference type="ARBA" id="ARBA00023136"/>
    </source>
</evidence>
<evidence type="ECO:0000256" key="17">
    <source>
        <dbReference type="ARBA" id="ARBA00059328"/>
    </source>
</evidence>
<dbReference type="GO" id="GO:0016887">
    <property type="term" value="F:ATP hydrolysis activity"/>
    <property type="evidence" value="ECO:0007669"/>
    <property type="project" value="InterPro"/>
</dbReference>
<evidence type="ECO:0000256" key="5">
    <source>
        <dbReference type="ARBA" id="ARBA00022692"/>
    </source>
</evidence>
<dbReference type="PANTHER" id="PTHR24093:SF369">
    <property type="entry name" value="CALCIUM-TRANSPORTING ATPASE"/>
    <property type="match status" value="1"/>
</dbReference>
<evidence type="ECO:0000313" key="21">
    <source>
        <dbReference type="EMBL" id="KEZ45931.1"/>
    </source>
</evidence>
<evidence type="ECO:0000256" key="2">
    <source>
        <dbReference type="ARBA" id="ARBA00022448"/>
    </source>
</evidence>
<comment type="function">
    <text evidence="18">Catalyzes the hydrolysis of ATP coupled with the transport of calcium.</text>
</comment>
<feature type="transmembrane region" description="Helical" evidence="18">
    <location>
        <begin position="242"/>
        <end position="262"/>
    </location>
</feature>
<dbReference type="Pfam" id="PF13246">
    <property type="entry name" value="Cation_ATPase"/>
    <property type="match status" value="1"/>
</dbReference>
<keyword evidence="9 18" id="KW-0067">ATP-binding</keyword>
<dbReference type="GO" id="GO:0005774">
    <property type="term" value="C:vacuolar membrane"/>
    <property type="evidence" value="ECO:0007669"/>
    <property type="project" value="UniProtKB-SubCell"/>
</dbReference>
<dbReference type="SUPFAM" id="SSF81665">
    <property type="entry name" value="Calcium ATPase, transmembrane domain M"/>
    <property type="match status" value="1"/>
</dbReference>
<evidence type="ECO:0000313" key="22">
    <source>
        <dbReference type="Proteomes" id="UP000028545"/>
    </source>
</evidence>
<comment type="caution">
    <text evidence="18">Lacks conserved residue(s) required for the propagation of feature annotation.</text>
</comment>
<keyword evidence="6" id="KW-0479">Metal-binding</keyword>
<dbReference type="Pfam" id="PF00690">
    <property type="entry name" value="Cation_ATPase_N"/>
    <property type="match status" value="1"/>
</dbReference>
<gene>
    <name evidence="21" type="ORF">SAPIO_CDS1315</name>
</gene>
<dbReference type="GO" id="GO:0005388">
    <property type="term" value="F:P-type calcium transporter activity"/>
    <property type="evidence" value="ECO:0007669"/>
    <property type="project" value="UniProtKB-EC"/>
</dbReference>
<dbReference type="SFLD" id="SFLDF00027">
    <property type="entry name" value="p-type_atpase"/>
    <property type="match status" value="1"/>
</dbReference>
<dbReference type="PANTHER" id="PTHR24093">
    <property type="entry name" value="CATION TRANSPORTING ATPASE"/>
    <property type="match status" value="1"/>
</dbReference>
<dbReference type="GO" id="GO:0005886">
    <property type="term" value="C:plasma membrane"/>
    <property type="evidence" value="ECO:0007669"/>
    <property type="project" value="TreeGrafter"/>
</dbReference>
<dbReference type="InterPro" id="IPR006068">
    <property type="entry name" value="ATPase_P-typ_cation-transptr_C"/>
</dbReference>
<dbReference type="PROSITE" id="PS00154">
    <property type="entry name" value="ATPASE_E1_E2"/>
    <property type="match status" value="1"/>
</dbReference>
<dbReference type="FunFam" id="3.40.50.1000:FF:000001">
    <property type="entry name" value="Phospholipid-transporting ATPase IC"/>
    <property type="match status" value="1"/>
</dbReference>
<dbReference type="GO" id="GO:0006874">
    <property type="term" value="P:intracellular calcium ion homeostasis"/>
    <property type="evidence" value="ECO:0007669"/>
    <property type="project" value="TreeGrafter"/>
</dbReference>
<evidence type="ECO:0000256" key="19">
    <source>
        <dbReference type="SAM" id="MobiDB-lite"/>
    </source>
</evidence>
<reference evidence="21 22" key="1">
    <citation type="journal article" date="2014" name="Genome Announc.">
        <title>Draft genome sequence of the pathogenic fungus Scedosporium apiospermum.</title>
        <authorList>
            <person name="Vandeputte P."/>
            <person name="Ghamrawi S."/>
            <person name="Rechenmann M."/>
            <person name="Iltis A."/>
            <person name="Giraud S."/>
            <person name="Fleury M."/>
            <person name="Thornton C."/>
            <person name="Delhaes L."/>
            <person name="Meyer W."/>
            <person name="Papon N."/>
            <person name="Bouchara J.P."/>
        </authorList>
    </citation>
    <scope>NUCLEOTIDE SEQUENCE [LARGE SCALE GENOMIC DNA]</scope>
    <source>
        <strain evidence="21 22">IHEM 14462</strain>
    </source>
</reference>
<comment type="similarity">
    <text evidence="15 18">Belongs to the cation transport ATPase (P-type) (TC 3.A.3) family.</text>
</comment>
<feature type="region of interest" description="Disordered" evidence="19">
    <location>
        <begin position="1211"/>
        <end position="1233"/>
    </location>
</feature>